<protein>
    <submittedName>
        <fullName evidence="6">LuxR C-terminal-related transcriptional regulator</fullName>
    </submittedName>
</protein>
<feature type="domain" description="HTH luxR-type" evidence="5">
    <location>
        <begin position="223"/>
        <end position="288"/>
    </location>
</feature>
<dbReference type="Gene3D" id="3.30.450.40">
    <property type="match status" value="1"/>
</dbReference>
<evidence type="ECO:0000313" key="7">
    <source>
        <dbReference type="Proteomes" id="UP001499882"/>
    </source>
</evidence>
<feature type="compositionally biased region" description="Basic and acidic residues" evidence="4">
    <location>
        <begin position="1"/>
        <end position="16"/>
    </location>
</feature>
<dbReference type="InterPro" id="IPR000792">
    <property type="entry name" value="Tscrpt_reg_LuxR_C"/>
</dbReference>
<sequence>MYADKDHTGDEKDRGMRQGLGATRSPADVWESAVVQLRVTSGVDLAFAGDISDGRLVLKNFSGGHSGRLSNLAVARGAGAGGLAWRQARVVSIDDYRRARKITHEYDTPVLAEGIVGLVAAPVIVGPRVRGVLYGAVRQGSARGDRMQAAVEADARRLAHRLAVCDEVEHQVVSQTTLLSQTSQRNEEALRRVYARLREMRSTTTDPKTFEQLENLLETINNIDDVQPSLTERQLDVLSLVATGDSYAAVAERLCISPQTVKSYMRDLMAQFSVHSRHEMVVACRRLGILP</sequence>
<comment type="caution">
    <text evidence="6">The sequence shown here is derived from an EMBL/GenBank/DDBJ whole genome shotgun (WGS) entry which is preliminary data.</text>
</comment>
<evidence type="ECO:0000313" key="6">
    <source>
        <dbReference type="EMBL" id="GAA4743232.1"/>
    </source>
</evidence>
<dbReference type="Gene3D" id="1.10.10.10">
    <property type="entry name" value="Winged helix-like DNA-binding domain superfamily/Winged helix DNA-binding domain"/>
    <property type="match status" value="1"/>
</dbReference>
<dbReference type="CDD" id="cd06170">
    <property type="entry name" value="LuxR_C_like"/>
    <property type="match status" value="1"/>
</dbReference>
<dbReference type="InterPro" id="IPR039420">
    <property type="entry name" value="WalR-like"/>
</dbReference>
<gene>
    <name evidence="6" type="ORF">GCM10023350_29920</name>
</gene>
<dbReference type="InterPro" id="IPR029016">
    <property type="entry name" value="GAF-like_dom_sf"/>
</dbReference>
<dbReference type="EMBL" id="BAABKN010000019">
    <property type="protein sequence ID" value="GAA4743232.1"/>
    <property type="molecule type" value="Genomic_DNA"/>
</dbReference>
<proteinExistence type="predicted"/>
<name>A0ABP8YYJ2_9ACTN</name>
<keyword evidence="2" id="KW-0238">DNA-binding</keyword>
<keyword evidence="7" id="KW-1185">Reference proteome</keyword>
<keyword evidence="3" id="KW-0804">Transcription</keyword>
<dbReference type="PRINTS" id="PR00038">
    <property type="entry name" value="HTHLUXR"/>
</dbReference>
<evidence type="ECO:0000256" key="4">
    <source>
        <dbReference type="SAM" id="MobiDB-lite"/>
    </source>
</evidence>
<evidence type="ECO:0000256" key="3">
    <source>
        <dbReference type="ARBA" id="ARBA00023163"/>
    </source>
</evidence>
<dbReference type="InterPro" id="IPR016032">
    <property type="entry name" value="Sig_transdc_resp-reg_C-effctor"/>
</dbReference>
<dbReference type="PANTHER" id="PTHR43214">
    <property type="entry name" value="TWO-COMPONENT RESPONSE REGULATOR"/>
    <property type="match status" value="1"/>
</dbReference>
<organism evidence="6 7">
    <name type="scientific">Nocardioides endophyticus</name>
    <dbReference type="NCBI Taxonomy" id="1353775"/>
    <lineage>
        <taxon>Bacteria</taxon>
        <taxon>Bacillati</taxon>
        <taxon>Actinomycetota</taxon>
        <taxon>Actinomycetes</taxon>
        <taxon>Propionibacteriales</taxon>
        <taxon>Nocardioidaceae</taxon>
        <taxon>Nocardioides</taxon>
    </lineage>
</organism>
<dbReference type="Pfam" id="PF00196">
    <property type="entry name" value="GerE"/>
    <property type="match status" value="1"/>
</dbReference>
<dbReference type="Proteomes" id="UP001499882">
    <property type="component" value="Unassembled WGS sequence"/>
</dbReference>
<feature type="region of interest" description="Disordered" evidence="4">
    <location>
        <begin position="1"/>
        <end position="24"/>
    </location>
</feature>
<accession>A0ABP8YYJ2</accession>
<keyword evidence="1" id="KW-0805">Transcription regulation</keyword>
<dbReference type="SUPFAM" id="SSF55781">
    <property type="entry name" value="GAF domain-like"/>
    <property type="match status" value="1"/>
</dbReference>
<dbReference type="SUPFAM" id="SSF46894">
    <property type="entry name" value="C-terminal effector domain of the bipartite response regulators"/>
    <property type="match status" value="1"/>
</dbReference>
<dbReference type="SMART" id="SM00421">
    <property type="entry name" value="HTH_LUXR"/>
    <property type="match status" value="1"/>
</dbReference>
<evidence type="ECO:0000256" key="2">
    <source>
        <dbReference type="ARBA" id="ARBA00023125"/>
    </source>
</evidence>
<dbReference type="InterPro" id="IPR036388">
    <property type="entry name" value="WH-like_DNA-bd_sf"/>
</dbReference>
<dbReference type="RefSeq" id="WP_345527623.1">
    <property type="nucleotide sequence ID" value="NZ_BAABKN010000019.1"/>
</dbReference>
<dbReference type="PROSITE" id="PS50043">
    <property type="entry name" value="HTH_LUXR_2"/>
    <property type="match status" value="1"/>
</dbReference>
<evidence type="ECO:0000256" key="1">
    <source>
        <dbReference type="ARBA" id="ARBA00023015"/>
    </source>
</evidence>
<evidence type="ECO:0000259" key="5">
    <source>
        <dbReference type="PROSITE" id="PS50043"/>
    </source>
</evidence>
<reference evidence="7" key="1">
    <citation type="journal article" date="2019" name="Int. J. Syst. Evol. Microbiol.">
        <title>The Global Catalogue of Microorganisms (GCM) 10K type strain sequencing project: providing services to taxonomists for standard genome sequencing and annotation.</title>
        <authorList>
            <consortium name="The Broad Institute Genomics Platform"/>
            <consortium name="The Broad Institute Genome Sequencing Center for Infectious Disease"/>
            <person name="Wu L."/>
            <person name="Ma J."/>
        </authorList>
    </citation>
    <scope>NUCLEOTIDE SEQUENCE [LARGE SCALE GENOMIC DNA]</scope>
    <source>
        <strain evidence="7">JCM 18532</strain>
    </source>
</reference>